<reference evidence="1" key="2">
    <citation type="submission" date="2018-07" db="EMBL/GenBank/DDBJ databases">
        <authorList>
            <consortium name="NCBI Pathogen Detection Project"/>
        </authorList>
    </citation>
    <scope>NUCLEOTIDE SEQUENCE</scope>
    <source>
        <strain evidence="1">15-5369</strain>
    </source>
</reference>
<dbReference type="EC" id="4.2.1.2" evidence="1"/>
<proteinExistence type="predicted"/>
<evidence type="ECO:0000313" key="1">
    <source>
        <dbReference type="EMBL" id="HAF0589709.1"/>
    </source>
</evidence>
<organism evidence="1">
    <name type="scientific">Salmonella enterica</name>
    <name type="common">Salmonella choleraesuis</name>
    <dbReference type="NCBI Taxonomy" id="28901"/>
    <lineage>
        <taxon>Bacteria</taxon>
        <taxon>Pseudomonadati</taxon>
        <taxon>Pseudomonadota</taxon>
        <taxon>Gammaproteobacteria</taxon>
        <taxon>Enterobacterales</taxon>
        <taxon>Enterobacteriaceae</taxon>
        <taxon>Salmonella</taxon>
    </lineage>
</organism>
<dbReference type="EMBL" id="DAATYB010000076">
    <property type="protein sequence ID" value="HAF0589709.1"/>
    <property type="molecule type" value="Genomic_DNA"/>
</dbReference>
<dbReference type="AlphaFoldDB" id="A0A741D8S8"/>
<feature type="non-terminal residue" evidence="1">
    <location>
        <position position="54"/>
    </location>
</feature>
<keyword evidence="1" id="KW-0456">Lyase</keyword>
<accession>A0A741D8S8</accession>
<protein>
    <submittedName>
        <fullName evidence="1">Fumarate hydratase</fullName>
        <ecNumber evidence="1">4.2.1.2</ecNumber>
    </submittedName>
</protein>
<dbReference type="GO" id="GO:0004333">
    <property type="term" value="F:fumarate hydratase activity"/>
    <property type="evidence" value="ECO:0007669"/>
    <property type="project" value="UniProtKB-EC"/>
</dbReference>
<gene>
    <name evidence="1" type="ORF">G9G24_004626</name>
</gene>
<sequence>MSRILNTEIIISVIEKLVKKACYELDDNLMCSFRKAYDKEESKIGKETIKILID</sequence>
<comment type="caution">
    <text evidence="1">The sequence shown here is derived from an EMBL/GenBank/DDBJ whole genome shotgun (WGS) entry which is preliminary data.</text>
</comment>
<name>A0A741D8S8_SALER</name>
<reference evidence="1" key="1">
    <citation type="journal article" date="2018" name="Genome Biol.">
        <title>SKESA: strategic k-mer extension for scrupulous assemblies.</title>
        <authorList>
            <person name="Souvorov A."/>
            <person name="Agarwala R."/>
            <person name="Lipman D.J."/>
        </authorList>
    </citation>
    <scope>NUCLEOTIDE SEQUENCE</scope>
    <source>
        <strain evidence="1">15-5369</strain>
    </source>
</reference>